<comment type="caution">
    <text evidence="14">Lacks conserved residue(s) required for the propagation of feature annotation.</text>
</comment>
<comment type="function">
    <text evidence="14">Catalyzes the phosphorylation of D-fructose 6-phosphate to fructose 1,6-bisphosphate by ATP, the first committing step of glycolysis.</text>
</comment>
<dbReference type="GO" id="GO:0016208">
    <property type="term" value="F:AMP binding"/>
    <property type="evidence" value="ECO:0007669"/>
    <property type="project" value="TreeGrafter"/>
</dbReference>
<keyword evidence="11 14" id="KW-0460">Magnesium</keyword>
<dbReference type="GO" id="GO:0046872">
    <property type="term" value="F:metal ion binding"/>
    <property type="evidence" value="ECO:0007669"/>
    <property type="project" value="UniProtKB-KW"/>
</dbReference>
<dbReference type="InterPro" id="IPR015912">
    <property type="entry name" value="Phosphofructokinase_CS"/>
</dbReference>
<evidence type="ECO:0000256" key="6">
    <source>
        <dbReference type="ARBA" id="ARBA00022679"/>
    </source>
</evidence>
<dbReference type="GO" id="GO:0042802">
    <property type="term" value="F:identical protein binding"/>
    <property type="evidence" value="ECO:0007669"/>
    <property type="project" value="TreeGrafter"/>
</dbReference>
<evidence type="ECO:0000256" key="10">
    <source>
        <dbReference type="ARBA" id="ARBA00022840"/>
    </source>
</evidence>
<evidence type="ECO:0000256" key="9">
    <source>
        <dbReference type="ARBA" id="ARBA00022777"/>
    </source>
</evidence>
<dbReference type="InterPro" id="IPR012828">
    <property type="entry name" value="PFKA_ATP_prok"/>
</dbReference>
<feature type="domain" description="Phosphofructokinase" evidence="15">
    <location>
        <begin position="3"/>
        <end position="275"/>
    </location>
</feature>
<dbReference type="GO" id="GO:0030388">
    <property type="term" value="P:fructose 1,6-bisphosphate metabolic process"/>
    <property type="evidence" value="ECO:0007669"/>
    <property type="project" value="TreeGrafter"/>
</dbReference>
<keyword evidence="9 14" id="KW-0418">Kinase</keyword>
<feature type="active site" description="Proton acceptor" evidence="14">
    <location>
        <position position="128"/>
    </location>
</feature>
<feature type="binding site" evidence="14">
    <location>
        <position position="103"/>
    </location>
    <ligand>
        <name>Mg(2+)</name>
        <dbReference type="ChEBI" id="CHEBI:18420"/>
        <note>catalytic</note>
    </ligand>
</feature>
<dbReference type="FunFam" id="3.40.50.460:FF:000002">
    <property type="entry name" value="ATP-dependent 6-phosphofructokinase"/>
    <property type="match status" value="1"/>
</dbReference>
<proteinExistence type="inferred from homology"/>
<protein>
    <recommendedName>
        <fullName evidence="14">ATP-dependent 6-phosphofructokinase</fullName>
        <shortName evidence="14">ATP-PFK</shortName>
        <shortName evidence="14">Phosphofructokinase</shortName>
        <ecNumber evidence="14">2.7.1.11</ecNumber>
    </recommendedName>
    <alternativeName>
        <fullName evidence="14">Phosphohexokinase</fullName>
    </alternativeName>
</protein>
<dbReference type="PROSITE" id="PS00433">
    <property type="entry name" value="PHOSPHOFRUCTOKINASE"/>
    <property type="match status" value="1"/>
</dbReference>
<dbReference type="GO" id="GO:0005945">
    <property type="term" value="C:6-phosphofructokinase complex"/>
    <property type="evidence" value="ECO:0007669"/>
    <property type="project" value="TreeGrafter"/>
</dbReference>
<comment type="catalytic activity">
    <reaction evidence="13 14">
        <text>beta-D-fructose 6-phosphate + ATP = beta-D-fructose 1,6-bisphosphate + ADP + H(+)</text>
        <dbReference type="Rhea" id="RHEA:16109"/>
        <dbReference type="ChEBI" id="CHEBI:15378"/>
        <dbReference type="ChEBI" id="CHEBI:30616"/>
        <dbReference type="ChEBI" id="CHEBI:32966"/>
        <dbReference type="ChEBI" id="CHEBI:57634"/>
        <dbReference type="ChEBI" id="CHEBI:456216"/>
        <dbReference type="EC" id="2.7.1.11"/>
    </reaction>
</comment>
<accession>A0A9D2GUW8</accession>
<feature type="binding site" description="in other chain" evidence="14">
    <location>
        <position position="223"/>
    </location>
    <ligand>
        <name>substrate</name>
        <note>ligand shared between dimeric partners</note>
    </ligand>
</feature>
<evidence type="ECO:0000256" key="3">
    <source>
        <dbReference type="ARBA" id="ARBA00004679"/>
    </source>
</evidence>
<dbReference type="InterPro" id="IPR035966">
    <property type="entry name" value="PKF_sf"/>
</dbReference>
<dbReference type="InterPro" id="IPR012003">
    <property type="entry name" value="ATP_PFK_prok-type"/>
</dbReference>
<comment type="cofactor">
    <cofactor evidence="1 14">
        <name>Mg(2+)</name>
        <dbReference type="ChEBI" id="CHEBI:18420"/>
    </cofactor>
</comment>
<evidence type="ECO:0000313" key="16">
    <source>
        <dbReference type="EMBL" id="HIZ89604.1"/>
    </source>
</evidence>
<dbReference type="Gene3D" id="3.40.50.460">
    <property type="entry name" value="Phosphofructokinase domain"/>
    <property type="match status" value="1"/>
</dbReference>
<feature type="binding site" description="in other chain" evidence="14">
    <location>
        <begin position="214"/>
        <end position="216"/>
    </location>
    <ligand>
        <name>ADP</name>
        <dbReference type="ChEBI" id="CHEBI:456216"/>
        <note>allosteric activator; ligand shared between dimeric partners</note>
    </ligand>
</feature>
<comment type="subunit">
    <text evidence="14">Homotetramer.</text>
</comment>
<evidence type="ECO:0000313" key="17">
    <source>
        <dbReference type="Proteomes" id="UP000824176"/>
    </source>
</evidence>
<feature type="binding site" evidence="14">
    <location>
        <begin position="72"/>
        <end position="73"/>
    </location>
    <ligand>
        <name>ATP</name>
        <dbReference type="ChEBI" id="CHEBI:30616"/>
    </ligand>
</feature>
<dbReference type="GO" id="GO:0048029">
    <property type="term" value="F:monosaccharide binding"/>
    <property type="evidence" value="ECO:0007669"/>
    <property type="project" value="TreeGrafter"/>
</dbReference>
<evidence type="ECO:0000256" key="4">
    <source>
        <dbReference type="ARBA" id="ARBA00022490"/>
    </source>
</evidence>
<dbReference type="GO" id="GO:0005524">
    <property type="term" value="F:ATP binding"/>
    <property type="evidence" value="ECO:0007669"/>
    <property type="project" value="UniProtKB-UniRule"/>
</dbReference>
<dbReference type="Gene3D" id="3.40.50.450">
    <property type="match status" value="1"/>
</dbReference>
<dbReference type="GO" id="GO:0006002">
    <property type="term" value="P:fructose 6-phosphate metabolic process"/>
    <property type="evidence" value="ECO:0007669"/>
    <property type="project" value="UniProtKB-UniRule"/>
</dbReference>
<sequence>MKKIGIMTSGGDSPGMNGAIRAAVRAALNYGITPYGILSGYKGMIEGSMFELKHADVSNIIGRGGTILQTARSQEFRTEEGQKKAVANLEKHGIEALVVIGGDGSLSGAKVLDEKYGIKSVGIPGSIDNDIYGTDVSLGADTALNVIMDSVDMINNTASSHGRTFVIEVMGRHCGYLAVMAGIATGADAVIIPEVTPDLDAIAAKFKKRAQDGKTRNILIVAEGAGSAYDFGKKLQEAGTFDARITVLGHVQRGGFPSYFDRVLGSRMGAAAVEGLMQGKTAVMTGLQGNKIEFVPYEEVFSKKHEINQNIVKLLDILA</sequence>
<feature type="binding site" description="in other chain" evidence="14">
    <location>
        <begin position="170"/>
        <end position="172"/>
    </location>
    <ligand>
        <name>substrate</name>
        <note>ligand shared between dimeric partners</note>
    </ligand>
</feature>
<evidence type="ECO:0000256" key="1">
    <source>
        <dbReference type="ARBA" id="ARBA00001946"/>
    </source>
</evidence>
<reference evidence="16" key="2">
    <citation type="submission" date="2021-04" db="EMBL/GenBank/DDBJ databases">
        <authorList>
            <person name="Gilroy R."/>
        </authorList>
    </citation>
    <scope>NUCLEOTIDE SEQUENCE</scope>
    <source>
        <strain evidence="16">ChiW4-1371</strain>
    </source>
</reference>
<keyword evidence="6 14" id="KW-0808">Transferase</keyword>
<dbReference type="NCBIfam" id="TIGR02482">
    <property type="entry name" value="PFKA_ATP"/>
    <property type="match status" value="1"/>
</dbReference>
<feature type="binding site" description="in other chain" evidence="14">
    <location>
        <begin position="126"/>
        <end position="128"/>
    </location>
    <ligand>
        <name>substrate</name>
        <note>ligand shared between dimeric partners</note>
    </ligand>
</feature>
<feature type="binding site" evidence="14">
    <location>
        <begin position="102"/>
        <end position="105"/>
    </location>
    <ligand>
        <name>ATP</name>
        <dbReference type="ChEBI" id="CHEBI:30616"/>
    </ligand>
</feature>
<feature type="binding site" description="in other chain" evidence="14">
    <location>
        <begin position="186"/>
        <end position="188"/>
    </location>
    <ligand>
        <name>ADP</name>
        <dbReference type="ChEBI" id="CHEBI:456216"/>
        <note>allosteric activator; ligand shared between dimeric partners</note>
    </ligand>
</feature>
<feature type="binding site" evidence="14">
    <location>
        <position position="244"/>
    </location>
    <ligand>
        <name>substrate</name>
        <note>ligand shared between dimeric partners</note>
    </ligand>
</feature>
<comment type="caution">
    <text evidence="16">The sequence shown here is derived from an EMBL/GenBank/DDBJ whole genome shotgun (WGS) entry which is preliminary data.</text>
</comment>
<evidence type="ECO:0000256" key="7">
    <source>
        <dbReference type="ARBA" id="ARBA00022723"/>
    </source>
</evidence>
<feature type="binding site" evidence="14">
    <location>
        <begin position="21"/>
        <end position="25"/>
    </location>
    <ligand>
        <name>ADP</name>
        <dbReference type="ChEBI" id="CHEBI:456216"/>
        <note>allosteric activator; ligand shared between dimeric partners</note>
    </ligand>
</feature>
<evidence type="ECO:0000256" key="12">
    <source>
        <dbReference type="ARBA" id="ARBA00023152"/>
    </source>
</evidence>
<dbReference type="GO" id="GO:0061621">
    <property type="term" value="P:canonical glycolysis"/>
    <property type="evidence" value="ECO:0007669"/>
    <property type="project" value="TreeGrafter"/>
</dbReference>
<feature type="binding site" evidence="14">
    <location>
        <position position="163"/>
    </location>
    <ligand>
        <name>substrate</name>
        <note>ligand shared between dimeric partners</note>
    </ligand>
</feature>
<evidence type="ECO:0000256" key="14">
    <source>
        <dbReference type="HAMAP-Rule" id="MF_00339"/>
    </source>
</evidence>
<dbReference type="EC" id="2.7.1.11" evidence="14"/>
<keyword evidence="4 14" id="KW-0963">Cytoplasm</keyword>
<comment type="pathway">
    <text evidence="3 14">Carbohydrate degradation; glycolysis; D-glyceraldehyde 3-phosphate and glycerone phosphate from D-glucose: step 3/4.</text>
</comment>
<comment type="similarity">
    <text evidence="14">Belongs to the phosphofructokinase type A (PFKA) family. ATP-dependent PFK group I subfamily. Prokaryotic clade 'B1' sub-subfamily.</text>
</comment>
<dbReference type="PANTHER" id="PTHR13697:SF4">
    <property type="entry name" value="ATP-DEPENDENT 6-PHOSPHOFRUCTOKINASE"/>
    <property type="match status" value="1"/>
</dbReference>
<comment type="subcellular location">
    <subcellularLocation>
        <location evidence="2 14">Cytoplasm</location>
    </subcellularLocation>
</comment>
<dbReference type="AlphaFoldDB" id="A0A9D2GUW8"/>
<dbReference type="PRINTS" id="PR00476">
    <property type="entry name" value="PHFRCTKINASE"/>
</dbReference>
<gene>
    <name evidence="14 16" type="primary">pfkA</name>
    <name evidence="16" type="ORF">H9804_06640</name>
</gene>
<dbReference type="EMBL" id="DXAQ01000104">
    <property type="protein sequence ID" value="HIZ89604.1"/>
    <property type="molecule type" value="Genomic_DNA"/>
</dbReference>
<evidence type="ECO:0000256" key="2">
    <source>
        <dbReference type="ARBA" id="ARBA00004496"/>
    </source>
</evidence>
<keyword evidence="8 14" id="KW-0547">Nucleotide-binding</keyword>
<dbReference type="Proteomes" id="UP000824176">
    <property type="component" value="Unassembled WGS sequence"/>
</dbReference>
<name>A0A9D2GUW8_9BACT</name>
<organism evidence="16 17">
    <name type="scientific">Candidatus Mucispirillum faecigallinarum</name>
    <dbReference type="NCBI Taxonomy" id="2838699"/>
    <lineage>
        <taxon>Bacteria</taxon>
        <taxon>Pseudomonadati</taxon>
        <taxon>Deferribacterota</taxon>
        <taxon>Deferribacteres</taxon>
        <taxon>Deferribacterales</taxon>
        <taxon>Mucispirillaceae</taxon>
        <taxon>Mucispirillum</taxon>
    </lineage>
</organism>
<evidence type="ECO:0000256" key="5">
    <source>
        <dbReference type="ARBA" id="ARBA00022533"/>
    </source>
</evidence>
<dbReference type="GO" id="GO:0070095">
    <property type="term" value="F:fructose-6-phosphate binding"/>
    <property type="evidence" value="ECO:0007669"/>
    <property type="project" value="TreeGrafter"/>
</dbReference>
<comment type="activity regulation">
    <text evidence="14">Allosterically activated by ADP and other diphosphonucleosides, and allosterically inhibited by phosphoenolpyruvate.</text>
</comment>
<dbReference type="HAMAP" id="MF_00339">
    <property type="entry name" value="Phosphofructokinase_I_B1"/>
    <property type="match status" value="1"/>
</dbReference>
<evidence type="ECO:0000256" key="11">
    <source>
        <dbReference type="ARBA" id="ARBA00022842"/>
    </source>
</evidence>
<feature type="binding site" description="in other chain" evidence="14">
    <location>
        <begin position="250"/>
        <end position="253"/>
    </location>
    <ligand>
        <name>substrate</name>
        <note>ligand shared between dimeric partners</note>
    </ligand>
</feature>
<evidence type="ECO:0000256" key="13">
    <source>
        <dbReference type="ARBA" id="ARBA00048070"/>
    </source>
</evidence>
<dbReference type="InterPro" id="IPR022953">
    <property type="entry name" value="ATP_PFK"/>
</dbReference>
<keyword evidence="7 14" id="KW-0479">Metal-binding</keyword>
<feature type="binding site" evidence="14">
    <location>
        <position position="11"/>
    </location>
    <ligand>
        <name>ATP</name>
        <dbReference type="ChEBI" id="CHEBI:30616"/>
    </ligand>
</feature>
<reference evidence="16" key="1">
    <citation type="journal article" date="2021" name="PeerJ">
        <title>Extensive microbial diversity within the chicken gut microbiome revealed by metagenomics and culture.</title>
        <authorList>
            <person name="Gilroy R."/>
            <person name="Ravi A."/>
            <person name="Getino M."/>
            <person name="Pursley I."/>
            <person name="Horton D.L."/>
            <person name="Alikhan N.F."/>
            <person name="Baker D."/>
            <person name="Gharbi K."/>
            <person name="Hall N."/>
            <person name="Watson M."/>
            <person name="Adriaenssens E.M."/>
            <person name="Foster-Nyarko E."/>
            <person name="Jarju S."/>
            <person name="Secka A."/>
            <person name="Antonio M."/>
            <person name="Oren A."/>
            <person name="Chaudhuri R.R."/>
            <person name="La Ragione R."/>
            <person name="Hildebrand F."/>
            <person name="Pallen M.J."/>
        </authorList>
    </citation>
    <scope>NUCLEOTIDE SEQUENCE</scope>
    <source>
        <strain evidence="16">ChiW4-1371</strain>
    </source>
</reference>
<keyword evidence="10 14" id="KW-0067">ATP-binding</keyword>
<keyword evidence="5 14" id="KW-0021">Allosteric enzyme</keyword>
<dbReference type="FunFam" id="3.40.50.450:FF:000001">
    <property type="entry name" value="ATP-dependent 6-phosphofructokinase"/>
    <property type="match status" value="1"/>
</dbReference>
<dbReference type="InterPro" id="IPR000023">
    <property type="entry name" value="Phosphofructokinase_dom"/>
</dbReference>
<dbReference type="GO" id="GO:0003872">
    <property type="term" value="F:6-phosphofructokinase activity"/>
    <property type="evidence" value="ECO:0007669"/>
    <property type="project" value="UniProtKB-UniRule"/>
</dbReference>
<dbReference type="Pfam" id="PF00365">
    <property type="entry name" value="PFK"/>
    <property type="match status" value="1"/>
</dbReference>
<evidence type="ECO:0000259" key="15">
    <source>
        <dbReference type="Pfam" id="PF00365"/>
    </source>
</evidence>
<dbReference type="PIRSF" id="PIRSF000532">
    <property type="entry name" value="ATP_PFK_prok"/>
    <property type="match status" value="1"/>
</dbReference>
<dbReference type="NCBIfam" id="NF002872">
    <property type="entry name" value="PRK03202.1"/>
    <property type="match status" value="1"/>
</dbReference>
<dbReference type="PANTHER" id="PTHR13697">
    <property type="entry name" value="PHOSPHOFRUCTOKINASE"/>
    <property type="match status" value="1"/>
</dbReference>
<evidence type="ECO:0000256" key="8">
    <source>
        <dbReference type="ARBA" id="ARBA00022741"/>
    </source>
</evidence>
<dbReference type="SUPFAM" id="SSF53784">
    <property type="entry name" value="Phosphofructokinase"/>
    <property type="match status" value="1"/>
</dbReference>
<keyword evidence="12 14" id="KW-0324">Glycolysis</keyword>